<dbReference type="RefSeq" id="WP_263573931.1">
    <property type="nucleotide sequence ID" value="NZ_JAJIRN010000014.1"/>
</dbReference>
<evidence type="ECO:0000256" key="3">
    <source>
        <dbReference type="ARBA" id="ARBA00022723"/>
    </source>
</evidence>
<dbReference type="EMBL" id="JAJIRN010000014">
    <property type="protein sequence ID" value="MCV2371332.1"/>
    <property type="molecule type" value="Genomic_DNA"/>
</dbReference>
<keyword evidence="4" id="KW-0862">Zinc</keyword>
<keyword evidence="5" id="KW-0560">Oxidoreductase</keyword>
<dbReference type="SUPFAM" id="SSF50129">
    <property type="entry name" value="GroES-like"/>
    <property type="match status" value="1"/>
</dbReference>
<dbReference type="InterPro" id="IPR014187">
    <property type="entry name" value="ADH_Zn_typ-2"/>
</dbReference>
<dbReference type="Gene3D" id="3.90.180.10">
    <property type="entry name" value="Medium-chain alcohol dehydrogenases, catalytic domain"/>
    <property type="match status" value="1"/>
</dbReference>
<dbReference type="NCBIfam" id="TIGR02822">
    <property type="entry name" value="adh_fam_2"/>
    <property type="match status" value="1"/>
</dbReference>
<accession>A0ABT2YMN5</accession>
<comment type="similarity">
    <text evidence="2">Belongs to the zinc-containing alcohol dehydrogenase family.</text>
</comment>
<dbReference type="CDD" id="cd08298">
    <property type="entry name" value="CAD2"/>
    <property type="match status" value="1"/>
</dbReference>
<dbReference type="PANTHER" id="PTHR42940:SF8">
    <property type="entry name" value="VACUOLAR PROTEIN SORTING-ASSOCIATED PROTEIN 11"/>
    <property type="match status" value="1"/>
</dbReference>
<dbReference type="InterPro" id="IPR011032">
    <property type="entry name" value="GroES-like_sf"/>
</dbReference>
<organism evidence="7 8">
    <name type="scientific">Roseateles oligotrophus</name>
    <dbReference type="NCBI Taxonomy" id="1769250"/>
    <lineage>
        <taxon>Bacteria</taxon>
        <taxon>Pseudomonadati</taxon>
        <taxon>Pseudomonadota</taxon>
        <taxon>Betaproteobacteria</taxon>
        <taxon>Burkholderiales</taxon>
        <taxon>Sphaerotilaceae</taxon>
        <taxon>Roseateles</taxon>
    </lineage>
</organism>
<reference evidence="7 8" key="1">
    <citation type="submission" date="2021-11" db="EMBL/GenBank/DDBJ databases">
        <authorList>
            <person name="Liang Q."/>
            <person name="Mou H."/>
            <person name="Liu Z."/>
        </authorList>
    </citation>
    <scope>NUCLEOTIDE SEQUENCE [LARGE SCALE GENOMIC DNA]</scope>
    <source>
        <strain evidence="7 8">CHU3</strain>
    </source>
</reference>
<dbReference type="InterPro" id="IPR036291">
    <property type="entry name" value="NAD(P)-bd_dom_sf"/>
</dbReference>
<dbReference type="InterPro" id="IPR013154">
    <property type="entry name" value="ADH-like_N"/>
</dbReference>
<gene>
    <name evidence="7" type="ORF">LNV07_24850</name>
</gene>
<evidence type="ECO:0000313" key="7">
    <source>
        <dbReference type="EMBL" id="MCV2371332.1"/>
    </source>
</evidence>
<dbReference type="SUPFAM" id="SSF51735">
    <property type="entry name" value="NAD(P)-binding Rossmann-fold domains"/>
    <property type="match status" value="1"/>
</dbReference>
<evidence type="ECO:0000256" key="1">
    <source>
        <dbReference type="ARBA" id="ARBA00001947"/>
    </source>
</evidence>
<keyword evidence="3" id="KW-0479">Metal-binding</keyword>
<proteinExistence type="inferred from homology"/>
<dbReference type="Pfam" id="PF08240">
    <property type="entry name" value="ADH_N"/>
    <property type="match status" value="1"/>
</dbReference>
<dbReference type="PANTHER" id="PTHR42940">
    <property type="entry name" value="ALCOHOL DEHYDROGENASE 1-RELATED"/>
    <property type="match status" value="1"/>
</dbReference>
<sequence>MALQAPGRGLVEVWQQGLPQPAAGQLRIKVAACGVCRTDLHIIDGELPFPAERADPGVVPGHEVVGRVDALGAGVLGFALGARVGVPWLGWTCGACPHCLQGRENLCESARFTGWQLAGGYAQYMLADARYVFELPPGYDDEHAAPLLCAGLIGYRAYRMSGLAQAKSGRLGLYGFGAAAHLLAQLAMAQGLEVYAFTRPGDERAQALARRLGLQWVGDSAQPPPQPLDAALLFAPQGSLVPQALRAVRAGGAVVCAGIHMSDIPTFPYAWLWGERRLQSVANLSRADGEEFLRLAARLPLQVHTQAYALCKAEQALHELRQGQVEGAAVLLMT</sequence>
<keyword evidence="8" id="KW-1185">Reference proteome</keyword>
<dbReference type="Proteomes" id="UP001209701">
    <property type="component" value="Unassembled WGS sequence"/>
</dbReference>
<feature type="domain" description="Alcohol dehydrogenase-like N-terminal" evidence="6">
    <location>
        <begin position="23"/>
        <end position="136"/>
    </location>
</feature>
<evidence type="ECO:0000256" key="4">
    <source>
        <dbReference type="ARBA" id="ARBA00022833"/>
    </source>
</evidence>
<evidence type="ECO:0000313" key="8">
    <source>
        <dbReference type="Proteomes" id="UP001209701"/>
    </source>
</evidence>
<evidence type="ECO:0000256" key="2">
    <source>
        <dbReference type="ARBA" id="ARBA00008072"/>
    </source>
</evidence>
<dbReference type="Gene3D" id="3.40.50.720">
    <property type="entry name" value="NAD(P)-binding Rossmann-like Domain"/>
    <property type="match status" value="1"/>
</dbReference>
<evidence type="ECO:0000256" key="5">
    <source>
        <dbReference type="ARBA" id="ARBA00023002"/>
    </source>
</evidence>
<comment type="cofactor">
    <cofactor evidence="1">
        <name>Zn(2+)</name>
        <dbReference type="ChEBI" id="CHEBI:29105"/>
    </cofactor>
</comment>
<dbReference type="InterPro" id="IPR002328">
    <property type="entry name" value="ADH_Zn_CS"/>
</dbReference>
<name>A0ABT2YMN5_9BURK</name>
<comment type="caution">
    <text evidence="7">The sequence shown here is derived from an EMBL/GenBank/DDBJ whole genome shotgun (WGS) entry which is preliminary data.</text>
</comment>
<protein>
    <submittedName>
        <fullName evidence="7">Zinc-dependent alcohol dehydrogenase family protein</fullName>
    </submittedName>
</protein>
<evidence type="ECO:0000259" key="6">
    <source>
        <dbReference type="Pfam" id="PF08240"/>
    </source>
</evidence>
<dbReference type="PROSITE" id="PS00059">
    <property type="entry name" value="ADH_ZINC"/>
    <property type="match status" value="1"/>
</dbReference>